<comment type="caution">
    <text evidence="3">The sequence shown here is derived from an EMBL/GenBank/DDBJ whole genome shotgun (WGS) entry which is preliminary data.</text>
</comment>
<feature type="chain" id="PRO_5040731406" evidence="2">
    <location>
        <begin position="19"/>
        <end position="281"/>
    </location>
</feature>
<dbReference type="OrthoDB" id="155976at2759"/>
<keyword evidence="4" id="KW-1185">Reference proteome</keyword>
<dbReference type="GO" id="GO:0005764">
    <property type="term" value="C:lysosome"/>
    <property type="evidence" value="ECO:0007669"/>
    <property type="project" value="TreeGrafter"/>
</dbReference>
<sequence>MALLQLLLAVLLPLLANASPVATTVPAGNDVCLDEFSFRAVSTDINANAPSTGLDKFSKKDLPIFFFHGITFDHTHGANIEANITAEGRPFVALSFCEKECSIKALSLQVPMAIAAIRDIVARHERFANGYIFVAHSQGGMIARSVIEQMDDHKVHTFVSLAGRRTKNFLKLKEAHFFASPDDASLAPWQTSVFGHYNDVKIFEDIESNFEDMNVLDMHDTVEYKEDTFGLRTLDERGGLFRYTPEKVHHLCWLFDFDLASGDGKCKFRAVYDKYVYKVIS</sequence>
<dbReference type="PANTHER" id="PTHR11247">
    <property type="entry name" value="PALMITOYL-PROTEIN THIOESTERASE/DOLICHYLDIPHOSPHATASE 1"/>
    <property type="match status" value="1"/>
</dbReference>
<dbReference type="AlphaFoldDB" id="A0A9W7CUZ6"/>
<accession>A0A9W7CUZ6</accession>
<keyword evidence="2" id="KW-0732">Signal</keyword>
<dbReference type="PANTHER" id="PTHR11247:SF8">
    <property type="entry name" value="PALMITOYL-PROTEIN THIOESTERASE 1"/>
    <property type="match status" value="1"/>
</dbReference>
<gene>
    <name evidence="3" type="ORF">Pfra01_001539600</name>
</gene>
<dbReference type="EMBL" id="BSXT01001663">
    <property type="protein sequence ID" value="GMF44350.1"/>
    <property type="molecule type" value="Genomic_DNA"/>
</dbReference>
<proteinExistence type="predicted"/>
<evidence type="ECO:0000313" key="3">
    <source>
        <dbReference type="EMBL" id="GMF44350.1"/>
    </source>
</evidence>
<name>A0A9W7CUZ6_9STRA</name>
<evidence type="ECO:0000256" key="2">
    <source>
        <dbReference type="SAM" id="SignalP"/>
    </source>
</evidence>
<dbReference type="GO" id="GO:0016790">
    <property type="term" value="F:thiolester hydrolase activity"/>
    <property type="evidence" value="ECO:0007669"/>
    <property type="project" value="TreeGrafter"/>
</dbReference>
<dbReference type="Proteomes" id="UP001165121">
    <property type="component" value="Unassembled WGS sequence"/>
</dbReference>
<evidence type="ECO:0000256" key="1">
    <source>
        <dbReference type="ARBA" id="ARBA00022801"/>
    </source>
</evidence>
<dbReference type="SUPFAM" id="SSF53474">
    <property type="entry name" value="alpha/beta-Hydrolases"/>
    <property type="match status" value="1"/>
</dbReference>
<protein>
    <submittedName>
        <fullName evidence="3">Unnamed protein product</fullName>
    </submittedName>
</protein>
<dbReference type="Pfam" id="PF02089">
    <property type="entry name" value="Palm_thioest"/>
    <property type="match status" value="2"/>
</dbReference>
<dbReference type="Gene3D" id="3.40.50.1820">
    <property type="entry name" value="alpha/beta hydrolase"/>
    <property type="match status" value="2"/>
</dbReference>
<feature type="signal peptide" evidence="2">
    <location>
        <begin position="1"/>
        <end position="18"/>
    </location>
</feature>
<organism evidence="3 4">
    <name type="scientific">Phytophthora fragariaefolia</name>
    <dbReference type="NCBI Taxonomy" id="1490495"/>
    <lineage>
        <taxon>Eukaryota</taxon>
        <taxon>Sar</taxon>
        <taxon>Stramenopiles</taxon>
        <taxon>Oomycota</taxon>
        <taxon>Peronosporomycetes</taxon>
        <taxon>Peronosporales</taxon>
        <taxon>Peronosporaceae</taxon>
        <taxon>Phytophthora</taxon>
    </lineage>
</organism>
<evidence type="ECO:0000313" key="4">
    <source>
        <dbReference type="Proteomes" id="UP001165121"/>
    </source>
</evidence>
<dbReference type="InterPro" id="IPR029058">
    <property type="entry name" value="AB_hydrolase_fold"/>
</dbReference>
<reference evidence="3" key="1">
    <citation type="submission" date="2023-04" db="EMBL/GenBank/DDBJ databases">
        <title>Phytophthora fragariaefolia NBRC 109709.</title>
        <authorList>
            <person name="Ichikawa N."/>
            <person name="Sato H."/>
            <person name="Tonouchi N."/>
        </authorList>
    </citation>
    <scope>NUCLEOTIDE SEQUENCE</scope>
    <source>
        <strain evidence="3">NBRC 109709</strain>
    </source>
</reference>
<keyword evidence="1" id="KW-0378">Hydrolase</keyword>